<dbReference type="EMBL" id="BAABUJ010000011">
    <property type="protein sequence ID" value="GAA5798909.1"/>
    <property type="molecule type" value="Genomic_DNA"/>
</dbReference>
<comment type="similarity">
    <text evidence="1">Belongs to the protein kinase superfamily. CAMK Ser/Thr protein kinase family. NIM1 subfamily.</text>
</comment>
<feature type="compositionally biased region" description="Low complexity" evidence="9">
    <location>
        <begin position="35"/>
        <end position="47"/>
    </location>
</feature>
<organism evidence="11 12">
    <name type="scientific">Helicostylum pulchrum</name>
    <dbReference type="NCBI Taxonomy" id="562976"/>
    <lineage>
        <taxon>Eukaryota</taxon>
        <taxon>Fungi</taxon>
        <taxon>Fungi incertae sedis</taxon>
        <taxon>Mucoromycota</taxon>
        <taxon>Mucoromycotina</taxon>
        <taxon>Mucoromycetes</taxon>
        <taxon>Mucorales</taxon>
        <taxon>Mucorineae</taxon>
        <taxon>Mucoraceae</taxon>
        <taxon>Helicostylum</taxon>
    </lineage>
</organism>
<feature type="region of interest" description="Disordered" evidence="9">
    <location>
        <begin position="881"/>
        <end position="902"/>
    </location>
</feature>
<dbReference type="InterPro" id="IPR000719">
    <property type="entry name" value="Prot_kinase_dom"/>
</dbReference>
<dbReference type="PROSITE" id="PS00107">
    <property type="entry name" value="PROTEIN_KINASE_ATP"/>
    <property type="match status" value="1"/>
</dbReference>
<keyword evidence="4 7" id="KW-0547">Nucleotide-binding</keyword>
<evidence type="ECO:0000256" key="5">
    <source>
        <dbReference type="ARBA" id="ARBA00022777"/>
    </source>
</evidence>
<evidence type="ECO:0000313" key="11">
    <source>
        <dbReference type="EMBL" id="GAA5798909.1"/>
    </source>
</evidence>
<keyword evidence="3" id="KW-0808">Transferase</keyword>
<evidence type="ECO:0000256" key="1">
    <source>
        <dbReference type="ARBA" id="ARBA00010791"/>
    </source>
</evidence>
<dbReference type="Pfam" id="PF00069">
    <property type="entry name" value="Pkinase"/>
    <property type="match status" value="1"/>
</dbReference>
<keyword evidence="12" id="KW-1185">Reference proteome</keyword>
<feature type="region of interest" description="Disordered" evidence="9">
    <location>
        <begin position="669"/>
        <end position="692"/>
    </location>
</feature>
<evidence type="ECO:0000256" key="4">
    <source>
        <dbReference type="ARBA" id="ARBA00022741"/>
    </source>
</evidence>
<feature type="compositionally biased region" description="Polar residues" evidence="9">
    <location>
        <begin position="516"/>
        <end position="526"/>
    </location>
</feature>
<accession>A0ABP9XVW5</accession>
<feature type="domain" description="Protein kinase" evidence="10">
    <location>
        <begin position="108"/>
        <end position="382"/>
    </location>
</feature>
<dbReference type="InterPro" id="IPR011009">
    <property type="entry name" value="Kinase-like_dom_sf"/>
</dbReference>
<evidence type="ECO:0000256" key="2">
    <source>
        <dbReference type="ARBA" id="ARBA00022527"/>
    </source>
</evidence>
<dbReference type="SUPFAM" id="SSF56112">
    <property type="entry name" value="Protein kinase-like (PK-like)"/>
    <property type="match status" value="1"/>
</dbReference>
<dbReference type="SMART" id="SM00220">
    <property type="entry name" value="S_TKc"/>
    <property type="match status" value="1"/>
</dbReference>
<proteinExistence type="inferred from homology"/>
<dbReference type="PANTHER" id="PTHR24346:SF82">
    <property type="entry name" value="KP78A-RELATED"/>
    <property type="match status" value="1"/>
</dbReference>
<feature type="binding site" evidence="7">
    <location>
        <position position="137"/>
    </location>
    <ligand>
        <name>ATP</name>
        <dbReference type="ChEBI" id="CHEBI:30616"/>
    </ligand>
</feature>
<evidence type="ECO:0000256" key="3">
    <source>
        <dbReference type="ARBA" id="ARBA00022679"/>
    </source>
</evidence>
<feature type="coiled-coil region" evidence="8">
    <location>
        <begin position="407"/>
        <end position="434"/>
    </location>
</feature>
<feature type="region of interest" description="Disordered" evidence="9">
    <location>
        <begin position="737"/>
        <end position="774"/>
    </location>
</feature>
<dbReference type="Proteomes" id="UP001476247">
    <property type="component" value="Unassembled WGS sequence"/>
</dbReference>
<evidence type="ECO:0000256" key="9">
    <source>
        <dbReference type="SAM" id="MobiDB-lite"/>
    </source>
</evidence>
<sequence length="902" mass="101868">MGFNVADQFRKWKRNSTQRELPLENGVYGHNFEEPVTVSTTTPTTTITPPPPPPQQQQLQQQLQQQPTVTVIADPSQPNKNVPKKLRKPPVKQYPPSPDTYLNGIGDYTFVRQVGQGKFSRVMLSYHCLTRKQVAVKIIDKRVHDYRVMSRLVREISLMEVLDHPNIVRLYETYETTDSLYLVMEYVDGFNLDEFLAQKGGRLNETEAKDIFRQMAAAMDYCHSKWVVHRDLKAPNILLTKDFKVKIADFGLGNRFGRRRLKTICGNYFNFIQKKKRNIENIDTIVGSMLYYSPEIINGQGYTGPEVDCWCLGVSLYRMTVGEEPFSRANTVGDLRKDVTAGQYVIPGYLSIGLRNTIKKCMSIDKYKRTRVHLALKDDPWLTENGTLADIFSYNTNSPTIVMASVILSKDDELARLKKEKERLKFQHMRDMEEEKRSKKYIKRTIICHPKNPSIYFTSAVPHSAKPEDKYTNSETQRHLLFQKINEISHQIQLSSTQNAGKSPIRHLLRKLKQPESLNGNINSSLPSGPNTSAASSSSSSSNAGSTLVPPRTIVRKSASNMSLTQLYQRVAKDQVHYYTFHLTPQTAMQLPGIAESSTSLQQQDEFTMMLIIRGICDIMGITYHRDKNDHLICVMALSDYINEKPRSFYKLKRRDSKMTASNQSLSVLQQHNPNDGNTGSQASFSRSSAGDMNRSSYFGSSSKFSKFKKMTSHVLSSIFPYHSSTLVVQDSRSVRYPPFPTLNPNRTGSSQSSQNSQTHQENNESNQDQGQDKKPGIAIFAIEIISLSKEATTQNRITAIKLVKIEGSSKVFRIACGWLTGVIGQNITPAQLSDNFNNLTATIHGSSTDIPNMILQQQSKRLTRPKSVATLLPLSNMDNTFPSQLPLDSPPPSTGQFEKPV</sequence>
<feature type="region of interest" description="Disordered" evidence="9">
    <location>
        <begin position="1"/>
        <end position="98"/>
    </location>
</feature>
<keyword evidence="8" id="KW-0175">Coiled coil</keyword>
<dbReference type="InterPro" id="IPR017441">
    <property type="entry name" value="Protein_kinase_ATP_BS"/>
</dbReference>
<dbReference type="PANTHER" id="PTHR24346">
    <property type="entry name" value="MAP/MICROTUBULE AFFINITY-REGULATING KINASE"/>
    <property type="match status" value="1"/>
</dbReference>
<feature type="compositionally biased region" description="Low complexity" evidence="9">
    <location>
        <begin position="750"/>
        <end position="768"/>
    </location>
</feature>
<evidence type="ECO:0000256" key="7">
    <source>
        <dbReference type="PROSITE-ProRule" id="PRU10141"/>
    </source>
</evidence>
<feature type="compositionally biased region" description="Low complexity" evidence="9">
    <location>
        <begin position="527"/>
        <end position="547"/>
    </location>
</feature>
<protein>
    <recommendedName>
        <fullName evidence="10">Protein kinase domain-containing protein</fullName>
    </recommendedName>
</protein>
<feature type="compositionally biased region" description="Low complexity" evidence="9">
    <location>
        <begin position="56"/>
        <end position="72"/>
    </location>
</feature>
<evidence type="ECO:0000259" key="10">
    <source>
        <dbReference type="PROSITE" id="PS50011"/>
    </source>
</evidence>
<evidence type="ECO:0000256" key="6">
    <source>
        <dbReference type="ARBA" id="ARBA00022840"/>
    </source>
</evidence>
<feature type="region of interest" description="Disordered" evidence="9">
    <location>
        <begin position="516"/>
        <end position="550"/>
    </location>
</feature>
<gene>
    <name evidence="11" type="ORF">HPULCUR_004316</name>
</gene>
<evidence type="ECO:0000313" key="12">
    <source>
        <dbReference type="Proteomes" id="UP001476247"/>
    </source>
</evidence>
<comment type="caution">
    <text evidence="11">The sequence shown here is derived from an EMBL/GenBank/DDBJ whole genome shotgun (WGS) entry which is preliminary data.</text>
</comment>
<name>A0ABP9XVW5_9FUNG</name>
<dbReference type="PROSITE" id="PS00108">
    <property type="entry name" value="PROTEIN_KINASE_ST"/>
    <property type="match status" value="1"/>
</dbReference>
<dbReference type="InterPro" id="IPR008271">
    <property type="entry name" value="Ser/Thr_kinase_AS"/>
</dbReference>
<dbReference type="Gene3D" id="1.10.510.10">
    <property type="entry name" value="Transferase(Phosphotransferase) domain 1"/>
    <property type="match status" value="1"/>
</dbReference>
<keyword evidence="2" id="KW-0723">Serine/threonine-protein kinase</keyword>
<dbReference type="PROSITE" id="PS50011">
    <property type="entry name" value="PROTEIN_KINASE_DOM"/>
    <property type="match status" value="1"/>
</dbReference>
<reference evidence="11 12" key="1">
    <citation type="submission" date="2024-04" db="EMBL/GenBank/DDBJ databases">
        <title>genome sequences of Mucor flavus KT1a and Helicostylum pulchrum KT1b strains isolation_sourced from the surface of a dry-aged beef.</title>
        <authorList>
            <person name="Toyotome T."/>
            <person name="Hosono M."/>
            <person name="Torimaru M."/>
            <person name="Fukuda K."/>
            <person name="Mikami N."/>
        </authorList>
    </citation>
    <scope>NUCLEOTIDE SEQUENCE [LARGE SCALE GENOMIC DNA]</scope>
    <source>
        <strain evidence="11 12">KT1b</strain>
    </source>
</reference>
<evidence type="ECO:0000256" key="8">
    <source>
        <dbReference type="SAM" id="Coils"/>
    </source>
</evidence>
<keyword evidence="5" id="KW-0418">Kinase</keyword>
<keyword evidence="6 7" id="KW-0067">ATP-binding</keyword>